<comment type="caution">
    <text evidence="2">The sequence shown here is derived from an EMBL/GenBank/DDBJ whole genome shotgun (WGS) entry which is preliminary data.</text>
</comment>
<evidence type="ECO:0000313" key="2">
    <source>
        <dbReference type="EMBL" id="KAK7240504.1"/>
    </source>
</evidence>
<evidence type="ECO:0008006" key="4">
    <source>
        <dbReference type="Google" id="ProtNLM"/>
    </source>
</evidence>
<accession>A0ABR1FX88</accession>
<organism evidence="2 3">
    <name type="scientific">Aureococcus anophagefferens</name>
    <name type="common">Harmful bloom alga</name>
    <dbReference type="NCBI Taxonomy" id="44056"/>
    <lineage>
        <taxon>Eukaryota</taxon>
        <taxon>Sar</taxon>
        <taxon>Stramenopiles</taxon>
        <taxon>Ochrophyta</taxon>
        <taxon>Pelagophyceae</taxon>
        <taxon>Pelagomonadales</taxon>
        <taxon>Pelagomonadaceae</taxon>
        <taxon>Aureococcus</taxon>
    </lineage>
</organism>
<dbReference type="Proteomes" id="UP001363151">
    <property type="component" value="Unassembled WGS sequence"/>
</dbReference>
<keyword evidence="1" id="KW-0732">Signal</keyword>
<feature type="chain" id="PRO_5046660314" description="Chitin-binding type-4 domain-containing protein" evidence="1">
    <location>
        <begin position="18"/>
        <end position="388"/>
    </location>
</feature>
<dbReference type="EMBL" id="JBBJCI010000211">
    <property type="protein sequence ID" value="KAK7240504.1"/>
    <property type="molecule type" value="Genomic_DNA"/>
</dbReference>
<gene>
    <name evidence="2" type="ORF">SO694_00111068</name>
</gene>
<keyword evidence="3" id="KW-1185">Reference proteome</keyword>
<protein>
    <recommendedName>
        <fullName evidence="4">Chitin-binding type-4 domain-containing protein</fullName>
    </recommendedName>
</protein>
<name>A0ABR1FX88_AURAN</name>
<feature type="signal peptide" evidence="1">
    <location>
        <begin position="1"/>
        <end position="17"/>
    </location>
</feature>
<sequence>MMLRLLAASSVLALADAHGALVTPRSRNAVDFEEITNNASAGIHNVWAQCSNITGAPCNNGQATYWYSQGCFIGCDECDHVSGRRQTDLCNSGFVGQLPDHAISVNRDQVRDSKYDIYRHNPWRAPGFAPVADACGLAGGTPWASMAPEEGQYVNTTHARHGMKGTSLPPLDTGTVWTAGGEEPVVFAVKFNHGGGYSYRLCPADEELTEACFQKHPLDFAPKQALLFPNGSTLDVSASAVFVNEGTSPAGSMWTRVALSAAGLGPRCACDLDNDYNPGDFSCGCKMGEQVDSCVTAGNCSLGHCEPCPETAGSDCSRCDNPPIHPWGRSSFPQPCDDACLAESPSVLDHVIVPETIKPGKYVLGFRYDCDSTAQVWSNCADITIVAA</sequence>
<evidence type="ECO:0000313" key="3">
    <source>
        <dbReference type="Proteomes" id="UP001363151"/>
    </source>
</evidence>
<proteinExistence type="predicted"/>
<evidence type="ECO:0000256" key="1">
    <source>
        <dbReference type="SAM" id="SignalP"/>
    </source>
</evidence>
<reference evidence="2 3" key="1">
    <citation type="submission" date="2024-03" db="EMBL/GenBank/DDBJ databases">
        <title>Aureococcus anophagefferens CCMP1851 and Kratosvirus quantuckense: Draft genome of a second virus-susceptible host strain in the model system.</title>
        <authorList>
            <person name="Chase E."/>
            <person name="Truchon A.R."/>
            <person name="Schepens W."/>
            <person name="Wilhelm S.W."/>
        </authorList>
    </citation>
    <scope>NUCLEOTIDE SEQUENCE [LARGE SCALE GENOMIC DNA]</scope>
    <source>
        <strain evidence="2 3">CCMP1851</strain>
    </source>
</reference>